<gene>
    <name evidence="2" type="ORF">HLH25_13425</name>
    <name evidence="1" type="ORF">HLH26_13240</name>
</gene>
<name>A0A7W4IMA5_9PROT</name>
<organism evidence="1 4">
    <name type="scientific">Gluconacetobacter dulcium</name>
    <dbReference type="NCBI Taxonomy" id="2729096"/>
    <lineage>
        <taxon>Bacteria</taxon>
        <taxon>Pseudomonadati</taxon>
        <taxon>Pseudomonadota</taxon>
        <taxon>Alphaproteobacteria</taxon>
        <taxon>Acetobacterales</taxon>
        <taxon>Acetobacteraceae</taxon>
        <taxon>Gluconacetobacter</taxon>
    </lineage>
</organism>
<proteinExistence type="predicted"/>
<protein>
    <submittedName>
        <fullName evidence="1">Uncharacterized protein</fullName>
    </submittedName>
</protein>
<evidence type="ECO:0000313" key="4">
    <source>
        <dbReference type="Proteomes" id="UP000561077"/>
    </source>
</evidence>
<dbReference type="AlphaFoldDB" id="A0A7W4IMA5"/>
<evidence type="ECO:0000313" key="1">
    <source>
        <dbReference type="EMBL" id="MBB2165483.1"/>
    </source>
</evidence>
<dbReference type="Proteomes" id="UP000540490">
    <property type="component" value="Unassembled WGS sequence"/>
</dbReference>
<evidence type="ECO:0000313" key="2">
    <source>
        <dbReference type="EMBL" id="MBB2194619.1"/>
    </source>
</evidence>
<dbReference type="Proteomes" id="UP000561077">
    <property type="component" value="Unassembled WGS sequence"/>
</dbReference>
<keyword evidence="3" id="KW-1185">Reference proteome</keyword>
<dbReference type="EMBL" id="JABEQN010000016">
    <property type="protein sequence ID" value="MBB2194619.1"/>
    <property type="molecule type" value="Genomic_DNA"/>
</dbReference>
<reference evidence="3 4" key="1">
    <citation type="submission" date="2020-04" db="EMBL/GenBank/DDBJ databases">
        <title>Description of novel Gluconacetobacter.</title>
        <authorList>
            <person name="Sombolestani A."/>
        </authorList>
    </citation>
    <scope>NUCLEOTIDE SEQUENCE [LARGE SCALE GENOMIC DNA]</scope>
    <source>
        <strain evidence="2 3">LMG 1728</strain>
        <strain evidence="1 4">LMG 1731</strain>
    </source>
</reference>
<evidence type="ECO:0000313" key="3">
    <source>
        <dbReference type="Proteomes" id="UP000540490"/>
    </source>
</evidence>
<dbReference type="RefSeq" id="WP_182974538.1">
    <property type="nucleotide sequence ID" value="NZ_JABEQN010000016.1"/>
</dbReference>
<dbReference type="EMBL" id="JABEQO010000016">
    <property type="protein sequence ID" value="MBB2165483.1"/>
    <property type="molecule type" value="Genomic_DNA"/>
</dbReference>
<sequence length="66" mass="7051">MIVRHAPHSMVAARLFVGFPAGLICHKMAGIGAPDGLCTDRKADRDPVIVHAGRVYHPACPADMMT</sequence>
<comment type="caution">
    <text evidence="1">The sequence shown here is derived from an EMBL/GenBank/DDBJ whole genome shotgun (WGS) entry which is preliminary data.</text>
</comment>
<accession>A0A7W4IMA5</accession>